<comment type="caution">
    <text evidence="2">The sequence shown here is derived from an EMBL/GenBank/DDBJ whole genome shotgun (WGS) entry which is preliminary data.</text>
</comment>
<protein>
    <recommendedName>
        <fullName evidence="1">Bacteriophage T5 Orf172 DNA-binding domain-containing protein</fullName>
    </recommendedName>
</protein>
<dbReference type="eggNOG" id="COG0790">
    <property type="taxonomic scope" value="Bacteria"/>
</dbReference>
<sequence length="176" mass="19950">MNKGYVYILSNPSMPGLVKIGKTTRTVEGRAQELYQTGVPTPFVVEHYQFTPDCSELERTMHSALSDRRVGLGREFFAADVSFVRDMLDSIHDELVREWLDEFKPGCVPVIEPLVLGEDTVVILSDELDAHPYEISAAFGELNAAELSPALERWKEKVLRRRLDRDARIAAQKVMQ</sequence>
<name>A0A086Y0F1_9RHOB</name>
<dbReference type="STRING" id="195105.CN97_00850"/>
<dbReference type="OrthoDB" id="9811665at2"/>
<dbReference type="EMBL" id="JGYG01000010">
    <property type="protein sequence ID" value="KFI27751.1"/>
    <property type="molecule type" value="Genomic_DNA"/>
</dbReference>
<evidence type="ECO:0000313" key="3">
    <source>
        <dbReference type="Proteomes" id="UP000028826"/>
    </source>
</evidence>
<dbReference type="SMART" id="SM00974">
    <property type="entry name" value="T5orf172"/>
    <property type="match status" value="1"/>
</dbReference>
<reference evidence="2 3" key="1">
    <citation type="submission" date="2014-03" db="EMBL/GenBank/DDBJ databases">
        <title>Genome of Haematobacter massiliensis CCUG 47968.</title>
        <authorList>
            <person name="Wang D."/>
            <person name="Wang G."/>
        </authorList>
    </citation>
    <scope>NUCLEOTIDE SEQUENCE [LARGE SCALE GENOMIC DNA]</scope>
    <source>
        <strain evidence="2 3">CCUG 47968</strain>
    </source>
</reference>
<gene>
    <name evidence="2" type="ORF">CN97_00850</name>
</gene>
<organism evidence="2 3">
    <name type="scientific">Haematobacter massiliensis</name>
    <dbReference type="NCBI Taxonomy" id="195105"/>
    <lineage>
        <taxon>Bacteria</taxon>
        <taxon>Pseudomonadati</taxon>
        <taxon>Pseudomonadota</taxon>
        <taxon>Alphaproteobacteria</taxon>
        <taxon>Rhodobacterales</taxon>
        <taxon>Paracoccaceae</taxon>
        <taxon>Haematobacter</taxon>
    </lineage>
</organism>
<dbReference type="InterPro" id="IPR018306">
    <property type="entry name" value="Phage_T5_Orf172_DNA-bd"/>
</dbReference>
<proteinExistence type="predicted"/>
<dbReference type="RefSeq" id="WP_051911279.1">
    <property type="nucleotide sequence ID" value="NZ_JGYG01000010.1"/>
</dbReference>
<keyword evidence="3" id="KW-1185">Reference proteome</keyword>
<evidence type="ECO:0000313" key="2">
    <source>
        <dbReference type="EMBL" id="KFI27751.1"/>
    </source>
</evidence>
<evidence type="ECO:0000259" key="1">
    <source>
        <dbReference type="SMART" id="SM00974"/>
    </source>
</evidence>
<accession>A0A086Y0F1</accession>
<feature type="domain" description="Bacteriophage T5 Orf172 DNA-binding" evidence="1">
    <location>
        <begin position="12"/>
        <end position="91"/>
    </location>
</feature>
<dbReference type="Proteomes" id="UP000028826">
    <property type="component" value="Unassembled WGS sequence"/>
</dbReference>
<dbReference type="Pfam" id="PF10544">
    <property type="entry name" value="T5orf172"/>
    <property type="match status" value="1"/>
</dbReference>
<dbReference type="AlphaFoldDB" id="A0A086Y0F1"/>